<accession>A0A2A5IEL3</accession>
<reference evidence="1 2" key="1">
    <citation type="submission" date="2017-06" db="EMBL/GenBank/DDBJ databases">
        <title>Draft Genome Sequence of Bacillus sp Strain 36R Isolated from saline sediment at Atanasia, Sonora, Mexico.</title>
        <authorList>
            <person name="Sanchez Diaz R."/>
            <person name="Quiroz Macias M.E."/>
            <person name="Ibarra Gamez J.C."/>
            <person name="Enciso Ibarra J."/>
            <person name="Gomez Gil B."/>
            <person name="Galaviz Silva L."/>
        </authorList>
    </citation>
    <scope>NUCLEOTIDE SEQUENCE [LARGE SCALE GENOMIC DNA]</scope>
    <source>
        <strain evidence="1 2">36R_ATNSAL</strain>
    </source>
</reference>
<evidence type="ECO:0000313" key="2">
    <source>
        <dbReference type="Proteomes" id="UP000228754"/>
    </source>
</evidence>
<dbReference type="AlphaFoldDB" id="A0A2A5IEL3"/>
<comment type="caution">
    <text evidence="1">The sequence shown here is derived from an EMBL/GenBank/DDBJ whole genome shotgun (WGS) entry which is preliminary data.</text>
</comment>
<proteinExistence type="predicted"/>
<evidence type="ECO:0000313" key="1">
    <source>
        <dbReference type="EMBL" id="PCK15522.1"/>
    </source>
</evidence>
<gene>
    <name evidence="1" type="ORF">CEY02_20635</name>
</gene>
<dbReference type="EMBL" id="NKHG01000221">
    <property type="protein sequence ID" value="PCK15522.1"/>
    <property type="molecule type" value="Genomic_DNA"/>
</dbReference>
<dbReference type="Proteomes" id="UP000228754">
    <property type="component" value="Unassembled WGS sequence"/>
</dbReference>
<protein>
    <submittedName>
        <fullName evidence="1">Uncharacterized protein</fullName>
    </submittedName>
</protein>
<organism evidence="1 2">
    <name type="scientific">Bacillus pumilus</name>
    <name type="common">Bacillus mesentericus</name>
    <dbReference type="NCBI Taxonomy" id="1408"/>
    <lineage>
        <taxon>Bacteria</taxon>
        <taxon>Bacillati</taxon>
        <taxon>Bacillota</taxon>
        <taxon>Bacilli</taxon>
        <taxon>Bacillales</taxon>
        <taxon>Bacillaceae</taxon>
        <taxon>Bacillus</taxon>
    </lineage>
</organism>
<sequence>MIVLAIKIINYIYHVYQTAKFNLVWYKMHHKADISIFENCSWKSYIAHKEYKKDGERHGLSNL</sequence>
<name>A0A2A5IEL3_BACPU</name>